<keyword evidence="2" id="KW-1185">Reference proteome</keyword>
<dbReference type="Proteomes" id="UP000789405">
    <property type="component" value="Unassembled WGS sequence"/>
</dbReference>
<protein>
    <submittedName>
        <fullName evidence="1">17869_t:CDS:1</fullName>
    </submittedName>
</protein>
<comment type="caution">
    <text evidence="1">The sequence shown here is derived from an EMBL/GenBank/DDBJ whole genome shotgun (WGS) entry which is preliminary data.</text>
</comment>
<reference evidence="1" key="1">
    <citation type="submission" date="2021-06" db="EMBL/GenBank/DDBJ databases">
        <authorList>
            <person name="Kallberg Y."/>
            <person name="Tangrot J."/>
            <person name="Rosling A."/>
        </authorList>
    </citation>
    <scope>NUCLEOTIDE SEQUENCE</scope>
    <source>
        <strain evidence="1">MA453B</strain>
    </source>
</reference>
<feature type="non-terminal residue" evidence="1">
    <location>
        <position position="60"/>
    </location>
</feature>
<dbReference type="OrthoDB" id="2414036at2759"/>
<organism evidence="1 2">
    <name type="scientific">Dentiscutata erythropus</name>
    <dbReference type="NCBI Taxonomy" id="1348616"/>
    <lineage>
        <taxon>Eukaryota</taxon>
        <taxon>Fungi</taxon>
        <taxon>Fungi incertae sedis</taxon>
        <taxon>Mucoromycota</taxon>
        <taxon>Glomeromycotina</taxon>
        <taxon>Glomeromycetes</taxon>
        <taxon>Diversisporales</taxon>
        <taxon>Gigasporaceae</taxon>
        <taxon>Dentiscutata</taxon>
    </lineage>
</organism>
<dbReference type="EMBL" id="CAJVPY010032946">
    <property type="protein sequence ID" value="CAG8798354.1"/>
    <property type="molecule type" value="Genomic_DNA"/>
</dbReference>
<accession>A0A9N9P7W2</accession>
<evidence type="ECO:0000313" key="2">
    <source>
        <dbReference type="Proteomes" id="UP000789405"/>
    </source>
</evidence>
<name>A0A9N9P7W2_9GLOM</name>
<sequence length="60" mass="6977">MNHYSHIKNKKIFYTPIKNLSELENLAFYDHQLYDHAFNGSISAPVHEKLRTGAKVLEFG</sequence>
<dbReference type="AlphaFoldDB" id="A0A9N9P7W2"/>
<proteinExistence type="predicted"/>
<gene>
    <name evidence="1" type="ORF">DERYTH_LOCUS22854</name>
</gene>
<evidence type="ECO:0000313" key="1">
    <source>
        <dbReference type="EMBL" id="CAG8798354.1"/>
    </source>
</evidence>